<keyword evidence="3" id="KW-1185">Reference proteome</keyword>
<evidence type="ECO:0008006" key="4">
    <source>
        <dbReference type="Google" id="ProtNLM"/>
    </source>
</evidence>
<comment type="caution">
    <text evidence="2">The sequence shown here is derived from an EMBL/GenBank/DDBJ whole genome shotgun (WGS) entry which is preliminary data.</text>
</comment>
<gene>
    <name evidence="2" type="ORF">CKY28_14555</name>
</gene>
<feature type="region of interest" description="Disordered" evidence="1">
    <location>
        <begin position="40"/>
        <end position="82"/>
    </location>
</feature>
<evidence type="ECO:0000313" key="2">
    <source>
        <dbReference type="EMBL" id="PAX07436.1"/>
    </source>
</evidence>
<accession>A0A2A2SDV3</accession>
<dbReference type="EMBL" id="NSLI01000004">
    <property type="protein sequence ID" value="PAX07436.1"/>
    <property type="molecule type" value="Genomic_DNA"/>
</dbReference>
<evidence type="ECO:0000313" key="3">
    <source>
        <dbReference type="Proteomes" id="UP000218151"/>
    </source>
</evidence>
<proteinExistence type="predicted"/>
<dbReference type="OrthoDB" id="9800503at2"/>
<sequence length="82" mass="8834">MATVINIKDADEALAGLYDRLAAGEEIVLARATGPRLKVVAQPAPPERSGKRVPGSMRGQFTVPDSFFDPLPEEELRAWEGG</sequence>
<name>A0A2A2SDV3_9SPHN</name>
<dbReference type="AlphaFoldDB" id="A0A2A2SDV3"/>
<dbReference type="Proteomes" id="UP000218151">
    <property type="component" value="Unassembled WGS sequence"/>
</dbReference>
<evidence type="ECO:0000256" key="1">
    <source>
        <dbReference type="SAM" id="MobiDB-lite"/>
    </source>
</evidence>
<reference evidence="3" key="1">
    <citation type="submission" date="2017-09" db="EMBL/GenBank/DDBJ databases">
        <authorList>
            <person name="Feng G."/>
            <person name="Zhu H."/>
        </authorList>
    </citation>
    <scope>NUCLEOTIDE SEQUENCE [LARGE SCALE GENOMIC DNA]</scope>
    <source>
        <strain evidence="3">1PNM-20</strain>
    </source>
</reference>
<organism evidence="2 3">
    <name type="scientific">Sphingomonas lenta</name>
    <dbReference type="NCBI Taxonomy" id="1141887"/>
    <lineage>
        <taxon>Bacteria</taxon>
        <taxon>Pseudomonadati</taxon>
        <taxon>Pseudomonadota</taxon>
        <taxon>Alphaproteobacteria</taxon>
        <taxon>Sphingomonadales</taxon>
        <taxon>Sphingomonadaceae</taxon>
        <taxon>Sphingomonas</taxon>
    </lineage>
</organism>
<protein>
    <recommendedName>
        <fullName evidence="4">Type II toxin-antitoxin system prevent-host-death family antitoxin</fullName>
    </recommendedName>
</protein>